<dbReference type="InterPro" id="IPR050515">
    <property type="entry name" value="Beta-lactam/transpept"/>
</dbReference>
<dbReference type="NCBIfam" id="NF000270">
    <property type="entry name" value="bla_class_D_alt"/>
    <property type="match status" value="1"/>
</dbReference>
<dbReference type="GO" id="GO:0046677">
    <property type="term" value="P:response to antibiotic"/>
    <property type="evidence" value="ECO:0007669"/>
    <property type="project" value="UniProtKB-KW"/>
</dbReference>
<dbReference type="HOGENOM" id="CLU_035412_2_0_4"/>
<keyword evidence="5 9" id="KW-0378">Hydrolase</keyword>
<feature type="domain" description="Penicillin-binding protein transpeptidase" evidence="8">
    <location>
        <begin position="28"/>
        <end position="254"/>
    </location>
</feature>
<dbReference type="PANTHER" id="PTHR30627:SF6">
    <property type="entry name" value="BETA-LACTAMASE YBXI-RELATED"/>
    <property type="match status" value="1"/>
</dbReference>
<evidence type="ECO:0000256" key="6">
    <source>
        <dbReference type="ARBA" id="ARBA00023251"/>
    </source>
</evidence>
<dbReference type="PANTHER" id="PTHR30627">
    <property type="entry name" value="PEPTIDOGLYCAN D,D-TRANSPEPTIDASE"/>
    <property type="match status" value="1"/>
</dbReference>
<comment type="catalytic activity">
    <reaction evidence="1">
        <text>a beta-lactam + H2O = a substituted beta-amino acid</text>
        <dbReference type="Rhea" id="RHEA:20401"/>
        <dbReference type="ChEBI" id="CHEBI:15377"/>
        <dbReference type="ChEBI" id="CHEBI:35627"/>
        <dbReference type="ChEBI" id="CHEBI:140347"/>
        <dbReference type="EC" id="3.5.2.6"/>
    </reaction>
</comment>
<dbReference type="InterPro" id="IPR012338">
    <property type="entry name" value="Beta-lactam/transpept-like"/>
</dbReference>
<evidence type="ECO:0000256" key="1">
    <source>
        <dbReference type="ARBA" id="ARBA00001526"/>
    </source>
</evidence>
<organism evidence="9">
    <name type="scientific">Burkholderia orbicola (strain AU 1054)</name>
    <dbReference type="NCBI Taxonomy" id="331271"/>
    <lineage>
        <taxon>Bacteria</taxon>
        <taxon>Pseudomonadati</taxon>
        <taxon>Pseudomonadota</taxon>
        <taxon>Betaproteobacteria</taxon>
        <taxon>Burkholderiales</taxon>
        <taxon>Burkholderiaceae</taxon>
        <taxon>Burkholderia</taxon>
        <taxon>Burkholderia cepacia complex</taxon>
        <taxon>Burkholderia orbicola</taxon>
    </lineage>
</organism>
<dbReference type="Gene3D" id="3.40.710.10">
    <property type="entry name" value="DD-peptidase/beta-lactamase superfamily"/>
    <property type="match status" value="1"/>
</dbReference>
<protein>
    <recommendedName>
        <fullName evidence="3">beta-lactamase</fullName>
        <ecNumber evidence="3">3.5.2.6</ecNumber>
    </recommendedName>
</protein>
<keyword evidence="4 7" id="KW-0732">Signal</keyword>
<evidence type="ECO:0000256" key="3">
    <source>
        <dbReference type="ARBA" id="ARBA00012865"/>
    </source>
</evidence>
<feature type="chain" id="PRO_5002602191" description="beta-lactamase" evidence="7">
    <location>
        <begin position="25"/>
        <end position="270"/>
    </location>
</feature>
<evidence type="ECO:0000256" key="4">
    <source>
        <dbReference type="ARBA" id="ARBA00022729"/>
    </source>
</evidence>
<name>A0A0H2XXC5_BURO1</name>
<evidence type="ECO:0000313" key="9">
    <source>
        <dbReference type="EMBL" id="ABF79667.1"/>
    </source>
</evidence>
<accession>A0A0H2XXC5</accession>
<dbReference type="GO" id="GO:0005886">
    <property type="term" value="C:plasma membrane"/>
    <property type="evidence" value="ECO:0007669"/>
    <property type="project" value="TreeGrafter"/>
</dbReference>
<dbReference type="GO" id="GO:0008658">
    <property type="term" value="F:penicillin binding"/>
    <property type="evidence" value="ECO:0007669"/>
    <property type="project" value="InterPro"/>
</dbReference>
<dbReference type="GO" id="GO:0008800">
    <property type="term" value="F:beta-lactamase activity"/>
    <property type="evidence" value="ECO:0007669"/>
    <property type="project" value="UniProtKB-EC"/>
</dbReference>
<sequence length="270" mass="29334" precursor="true">MHLKHWHYALFAFAGLLAAASSHAHPVCTVVADAATGKLLVQQGDCSTRVTPASTFKVAIGLMGFDAGVLKDEHTPTLEFHAGYPDWGGAPWREPTDPARWMRLSVFWYSEQVTQALGQARFQQYTSAFDYGNADVTSKAGELPGMMGAWVNSSLRISPLEQVAFMRKIVQRTLPVSAHAYDMTARITLLDAQRGGWTVHGKTGTGSPGIQYDAAHAYGWFVGWATKGSRTLVFANLIQDDERQTPNAGLRSRDTFLAALPTLAAAAPPQ</sequence>
<evidence type="ECO:0000256" key="5">
    <source>
        <dbReference type="ARBA" id="ARBA00022801"/>
    </source>
</evidence>
<dbReference type="EC" id="3.5.2.6" evidence="3"/>
<gene>
    <name evidence="9" type="ordered locus">Bcen_4788</name>
</gene>
<dbReference type="AlphaFoldDB" id="A0A0H2XXC5"/>
<dbReference type="Pfam" id="PF00905">
    <property type="entry name" value="Transpeptidase"/>
    <property type="match status" value="1"/>
</dbReference>
<keyword evidence="6" id="KW-0046">Antibiotic resistance</keyword>
<evidence type="ECO:0000256" key="2">
    <source>
        <dbReference type="ARBA" id="ARBA00007898"/>
    </source>
</evidence>
<dbReference type="InterPro" id="IPR001460">
    <property type="entry name" value="PCN-bd_Tpept"/>
</dbReference>
<evidence type="ECO:0000256" key="7">
    <source>
        <dbReference type="SAM" id="SignalP"/>
    </source>
</evidence>
<dbReference type="EMBL" id="CP000379">
    <property type="protein sequence ID" value="ABF79667.1"/>
    <property type="molecule type" value="Genomic_DNA"/>
</dbReference>
<comment type="similarity">
    <text evidence="2">Belongs to the class-D beta-lactamase family.</text>
</comment>
<dbReference type="GO" id="GO:0071555">
    <property type="term" value="P:cell wall organization"/>
    <property type="evidence" value="ECO:0007669"/>
    <property type="project" value="TreeGrafter"/>
</dbReference>
<proteinExistence type="inferred from homology"/>
<reference evidence="9" key="1">
    <citation type="submission" date="2006-05" db="EMBL/GenBank/DDBJ databases">
        <title>Complete sequence of chromosome 2 of Burkholderia cenocepacia AU 1054.</title>
        <authorList>
            <consortium name="US DOE Joint Genome Institute"/>
            <person name="Copeland A."/>
            <person name="Lucas S."/>
            <person name="Lapidus A."/>
            <person name="Barry K."/>
            <person name="Detter J.C."/>
            <person name="Glavina del Rio T."/>
            <person name="Hammon N."/>
            <person name="Israni S."/>
            <person name="Dalin E."/>
            <person name="Tice H."/>
            <person name="Pitluck S."/>
            <person name="Chain P."/>
            <person name="Malfatti S."/>
            <person name="Shin M."/>
            <person name="Vergez L."/>
            <person name="Schmutz J."/>
            <person name="Larimer F."/>
            <person name="Land M."/>
            <person name="Hauser L."/>
            <person name="Kyrpides N."/>
            <person name="Lykidis A."/>
            <person name="LiPuma J.J."/>
            <person name="Konstantinidis K."/>
            <person name="Tiedje J.M."/>
            <person name="Richardson P."/>
        </authorList>
    </citation>
    <scope>NUCLEOTIDE SEQUENCE [LARGE SCALE GENOMIC DNA]</scope>
    <source>
        <strain evidence="9">AU 1054</strain>
    </source>
</reference>
<dbReference type="NCBIfam" id="NF040600">
    <property type="entry name" value="blaOXA-1043_like"/>
    <property type="match status" value="1"/>
</dbReference>
<dbReference type="SUPFAM" id="SSF56601">
    <property type="entry name" value="beta-lactamase/transpeptidase-like"/>
    <property type="match status" value="1"/>
</dbReference>
<feature type="signal peptide" evidence="7">
    <location>
        <begin position="1"/>
        <end position="24"/>
    </location>
</feature>
<evidence type="ECO:0000259" key="8">
    <source>
        <dbReference type="Pfam" id="PF00905"/>
    </source>
</evidence>